<dbReference type="AlphaFoldDB" id="S8A1J1"/>
<feature type="signal peptide" evidence="1">
    <location>
        <begin position="1"/>
        <end position="17"/>
    </location>
</feature>
<sequence length="312" mass="35381">MNLWRLLAIFLFKVVLGQDPSDLPQLYYEPPGSNTEIIESFFDGPSEACKVGLYQDGFRAKNGAFWEGYPLGKWDGGDRPSNYPNPYLDNKCVNLRDLDLDLQEQLSSYTVIGWCECEFFAKDDCLSESSRFAAFNRQDREMWNNGSDDDTIRSMKCQYTQEAIKQRTKTDPFLSCTVIFVANDITFDHSRSATAPKRINFRELDKCFTVPKGDLTIGKYIINGCSCKFWKNLDCSGSEVDYAGNAGRTTMDCGTQGRPFEGLPLFGSQDISYKCFLPTGIAWEERLDKQDPYGFGPHDRYLEGIKGEAKCS</sequence>
<name>S8A1J1_DACHA</name>
<feature type="chain" id="PRO_5004547445" description="Cyanovirin-N domain-containing protein" evidence="1">
    <location>
        <begin position="18"/>
        <end position="312"/>
    </location>
</feature>
<accession>S8A1J1</accession>
<keyword evidence="1" id="KW-0732">Signal</keyword>
<evidence type="ECO:0000256" key="1">
    <source>
        <dbReference type="SAM" id="SignalP"/>
    </source>
</evidence>
<evidence type="ECO:0000313" key="2">
    <source>
        <dbReference type="EMBL" id="EPS36825.1"/>
    </source>
</evidence>
<organism evidence="2 3">
    <name type="scientific">Dactylellina haptotyla (strain CBS 200.50)</name>
    <name type="common">Nematode-trapping fungus</name>
    <name type="synonym">Monacrosporium haptotylum</name>
    <dbReference type="NCBI Taxonomy" id="1284197"/>
    <lineage>
        <taxon>Eukaryota</taxon>
        <taxon>Fungi</taxon>
        <taxon>Dikarya</taxon>
        <taxon>Ascomycota</taxon>
        <taxon>Pezizomycotina</taxon>
        <taxon>Orbiliomycetes</taxon>
        <taxon>Orbiliales</taxon>
        <taxon>Orbiliaceae</taxon>
        <taxon>Dactylellina</taxon>
    </lineage>
</organism>
<reference evidence="2 3" key="1">
    <citation type="journal article" date="2013" name="PLoS Genet.">
        <title>Genomic mechanisms accounting for the adaptation to parasitism in nematode-trapping fungi.</title>
        <authorList>
            <person name="Meerupati T."/>
            <person name="Andersson K.M."/>
            <person name="Friman E."/>
            <person name="Kumar D."/>
            <person name="Tunlid A."/>
            <person name="Ahren D."/>
        </authorList>
    </citation>
    <scope>NUCLEOTIDE SEQUENCE [LARGE SCALE GENOMIC DNA]</scope>
    <source>
        <strain evidence="2 3">CBS 200.50</strain>
    </source>
</reference>
<dbReference type="Proteomes" id="UP000015100">
    <property type="component" value="Unassembled WGS sequence"/>
</dbReference>
<gene>
    <name evidence="2" type="ORF">H072_9592</name>
</gene>
<dbReference type="HOGENOM" id="CLU_915337_0_0_1"/>
<evidence type="ECO:0000313" key="3">
    <source>
        <dbReference type="Proteomes" id="UP000015100"/>
    </source>
</evidence>
<proteinExistence type="predicted"/>
<comment type="caution">
    <text evidence="2">The sequence shown here is derived from an EMBL/GenBank/DDBJ whole genome shotgun (WGS) entry which is preliminary data.</text>
</comment>
<protein>
    <recommendedName>
        <fullName evidence="4">Cyanovirin-N domain-containing protein</fullName>
    </recommendedName>
</protein>
<keyword evidence="3" id="KW-1185">Reference proteome</keyword>
<reference evidence="3" key="2">
    <citation type="submission" date="2013-04" db="EMBL/GenBank/DDBJ databases">
        <title>Genomic mechanisms accounting for the adaptation to parasitism in nematode-trapping fungi.</title>
        <authorList>
            <person name="Ahren D.G."/>
        </authorList>
    </citation>
    <scope>NUCLEOTIDE SEQUENCE [LARGE SCALE GENOMIC DNA]</scope>
    <source>
        <strain evidence="3">CBS 200.50</strain>
    </source>
</reference>
<evidence type="ECO:0008006" key="4">
    <source>
        <dbReference type="Google" id="ProtNLM"/>
    </source>
</evidence>
<dbReference type="EMBL" id="AQGS01000823">
    <property type="protein sequence ID" value="EPS36825.1"/>
    <property type="molecule type" value="Genomic_DNA"/>
</dbReference>
<dbReference type="OrthoDB" id="5271273at2759"/>